<gene>
    <name evidence="7" type="ORF">SAMN05192530_106252</name>
</gene>
<reference evidence="7 8" key="1">
    <citation type="submission" date="2016-10" db="EMBL/GenBank/DDBJ databases">
        <authorList>
            <person name="de Groot N.N."/>
        </authorList>
    </citation>
    <scope>NUCLEOTIDE SEQUENCE [LARGE SCALE GENOMIC DNA]</scope>
    <source>
        <strain evidence="8">L7-484,KACC 16230,DSM 25025</strain>
    </source>
</reference>
<dbReference type="Pfam" id="PF04800">
    <property type="entry name" value="NDUS4"/>
    <property type="match status" value="1"/>
</dbReference>
<keyword evidence="6" id="KW-0472">Membrane</keyword>
<dbReference type="OrthoDB" id="9799572at2"/>
<dbReference type="PANTHER" id="PTHR12219:SF8">
    <property type="entry name" value="NADH DEHYDROGENASE [UBIQUINONE] IRON-SULFUR PROTEIN 4, MITOCHONDRIAL"/>
    <property type="match status" value="1"/>
</dbReference>
<dbReference type="STRING" id="1166073.SAMN05192530_106252"/>
<dbReference type="RefSeq" id="WP_090674677.1">
    <property type="nucleotide sequence ID" value="NZ_FNIT01000006.1"/>
</dbReference>
<keyword evidence="2" id="KW-0813">Transport</keyword>
<dbReference type="InterPro" id="IPR006885">
    <property type="entry name" value="NADH_UbQ_FeS_4_mit-like"/>
</dbReference>
<evidence type="ECO:0000256" key="4">
    <source>
        <dbReference type="ARBA" id="ARBA00022946"/>
    </source>
</evidence>
<dbReference type="InterPro" id="IPR038532">
    <property type="entry name" value="NDUFS4-like_sf"/>
</dbReference>
<proteinExistence type="predicted"/>
<accession>A0A1H0JLM2</accession>
<protein>
    <submittedName>
        <fullName evidence="7">ETC complex I subunit conserved region</fullName>
    </submittedName>
</protein>
<evidence type="ECO:0000256" key="2">
    <source>
        <dbReference type="ARBA" id="ARBA00022448"/>
    </source>
</evidence>
<comment type="subcellular location">
    <subcellularLocation>
        <location evidence="1">Membrane</location>
    </subcellularLocation>
</comment>
<keyword evidence="3" id="KW-0679">Respiratory chain</keyword>
<evidence type="ECO:0000313" key="8">
    <source>
        <dbReference type="Proteomes" id="UP000198793"/>
    </source>
</evidence>
<dbReference type="Proteomes" id="UP000198793">
    <property type="component" value="Unassembled WGS sequence"/>
</dbReference>
<evidence type="ECO:0000256" key="1">
    <source>
        <dbReference type="ARBA" id="ARBA00004370"/>
    </source>
</evidence>
<dbReference type="PANTHER" id="PTHR12219">
    <property type="entry name" value="NADH-UBIQUINONE OXIDOREDUCTASE"/>
    <property type="match status" value="1"/>
</dbReference>
<keyword evidence="8" id="KW-1185">Reference proteome</keyword>
<evidence type="ECO:0000313" key="7">
    <source>
        <dbReference type="EMBL" id="SDO44514.1"/>
    </source>
</evidence>
<evidence type="ECO:0000256" key="6">
    <source>
        <dbReference type="ARBA" id="ARBA00023136"/>
    </source>
</evidence>
<dbReference type="Gene3D" id="3.30.160.190">
    <property type="entry name" value="atu1810 like domain"/>
    <property type="match status" value="1"/>
</dbReference>
<sequence length="101" mass="11873">MVARIFRPARTAMQSGKGKTKEWLFLYEPTEPKSIDPLMGYISSGDTQAQVRLSFETKEQAIEYATRNGIEYRVEEEHVAVRPRVSYSDNFRYDRQQPWTH</sequence>
<keyword evidence="4" id="KW-0809">Transit peptide</keyword>
<dbReference type="GO" id="GO:0022900">
    <property type="term" value="P:electron transport chain"/>
    <property type="evidence" value="ECO:0007669"/>
    <property type="project" value="InterPro"/>
</dbReference>
<evidence type="ECO:0000256" key="5">
    <source>
        <dbReference type="ARBA" id="ARBA00022982"/>
    </source>
</evidence>
<name>A0A1H0JLM2_9HYPH</name>
<dbReference type="GO" id="GO:0016020">
    <property type="term" value="C:membrane"/>
    <property type="evidence" value="ECO:0007669"/>
    <property type="project" value="UniProtKB-SubCell"/>
</dbReference>
<organism evidence="7 8">
    <name type="scientific">Aureimonas jatrophae</name>
    <dbReference type="NCBI Taxonomy" id="1166073"/>
    <lineage>
        <taxon>Bacteria</taxon>
        <taxon>Pseudomonadati</taxon>
        <taxon>Pseudomonadota</taxon>
        <taxon>Alphaproteobacteria</taxon>
        <taxon>Hyphomicrobiales</taxon>
        <taxon>Aurantimonadaceae</taxon>
        <taxon>Aureimonas</taxon>
    </lineage>
</organism>
<dbReference type="EMBL" id="FNIT01000006">
    <property type="protein sequence ID" value="SDO44514.1"/>
    <property type="molecule type" value="Genomic_DNA"/>
</dbReference>
<dbReference type="AlphaFoldDB" id="A0A1H0JLM2"/>
<keyword evidence="5" id="KW-0249">Electron transport</keyword>
<evidence type="ECO:0000256" key="3">
    <source>
        <dbReference type="ARBA" id="ARBA00022660"/>
    </source>
</evidence>